<dbReference type="NCBIfam" id="TIGR00492">
    <property type="entry name" value="alr"/>
    <property type="match status" value="1"/>
</dbReference>
<dbReference type="InterPro" id="IPR029066">
    <property type="entry name" value="PLP-binding_barrel"/>
</dbReference>
<dbReference type="Pfam" id="PF00842">
    <property type="entry name" value="Ala_racemase_C"/>
    <property type="match status" value="1"/>
</dbReference>
<comment type="pathway">
    <text evidence="4">Amino-acid biosynthesis; D-alanine biosynthesis; D-alanine from L-alanine: step 1/1.</text>
</comment>
<evidence type="ECO:0000256" key="4">
    <source>
        <dbReference type="HAMAP-Rule" id="MF_01201"/>
    </source>
</evidence>
<dbReference type="PANTHER" id="PTHR30511:SF0">
    <property type="entry name" value="ALANINE RACEMASE, CATABOLIC-RELATED"/>
    <property type="match status" value="1"/>
</dbReference>
<proteinExistence type="inferred from homology"/>
<comment type="function">
    <text evidence="4">Catalyzes the interconversion of L-alanine and D-alanine. May also act on other amino acids.</text>
</comment>
<dbReference type="PRINTS" id="PR00992">
    <property type="entry name" value="ALARACEMASE"/>
</dbReference>
<dbReference type="SUPFAM" id="SSF50621">
    <property type="entry name" value="Alanine racemase C-terminal domain-like"/>
    <property type="match status" value="1"/>
</dbReference>
<feature type="domain" description="Alanine racemase C-terminal" evidence="5">
    <location>
        <begin position="254"/>
        <end position="382"/>
    </location>
</feature>
<dbReference type="GO" id="GO:0008784">
    <property type="term" value="F:alanine racemase activity"/>
    <property type="evidence" value="ECO:0007669"/>
    <property type="project" value="UniProtKB-EC"/>
</dbReference>
<dbReference type="SUPFAM" id="SSF51419">
    <property type="entry name" value="PLP-binding barrel"/>
    <property type="match status" value="1"/>
</dbReference>
<organism evidence="6 7">
    <name type="scientific">Suilimivivens aceti</name>
    <dbReference type="NCBI Taxonomy" id="2981774"/>
    <lineage>
        <taxon>Bacteria</taxon>
        <taxon>Bacillati</taxon>
        <taxon>Bacillota</taxon>
        <taxon>Clostridia</taxon>
        <taxon>Lachnospirales</taxon>
        <taxon>Lachnospiraceae</taxon>
        <taxon>Suilimivivens</taxon>
    </lineage>
</organism>
<dbReference type="InterPro" id="IPR011079">
    <property type="entry name" value="Ala_racemase_C"/>
</dbReference>
<comment type="similarity">
    <text evidence="4">Belongs to the alanine racemase family.</text>
</comment>
<feature type="binding site" evidence="4">
    <location>
        <position position="323"/>
    </location>
    <ligand>
        <name>substrate</name>
    </ligand>
</feature>
<dbReference type="Gene3D" id="2.40.37.10">
    <property type="entry name" value="Lyase, Ornithine Decarboxylase, Chain A, domain 1"/>
    <property type="match status" value="1"/>
</dbReference>
<reference evidence="6 7" key="1">
    <citation type="journal article" date="2021" name="ISME Commun">
        <title>Automated analysis of genomic sequences facilitates high-throughput and comprehensive description of bacteria.</title>
        <authorList>
            <person name="Hitch T.C.A."/>
        </authorList>
    </citation>
    <scope>NUCLEOTIDE SEQUENCE [LARGE SCALE GENOMIC DNA]</scope>
    <source>
        <strain evidence="6 7">Sanger_18</strain>
    </source>
</reference>
<keyword evidence="3 4" id="KW-0413">Isomerase</keyword>
<dbReference type="SMART" id="SM01005">
    <property type="entry name" value="Ala_racemase_C"/>
    <property type="match status" value="1"/>
</dbReference>
<dbReference type="Pfam" id="PF01168">
    <property type="entry name" value="Ala_racemase_N"/>
    <property type="match status" value="1"/>
</dbReference>
<dbReference type="Proteomes" id="UP001652432">
    <property type="component" value="Unassembled WGS sequence"/>
</dbReference>
<name>A0ABT2SZQ9_9FIRM</name>
<evidence type="ECO:0000313" key="6">
    <source>
        <dbReference type="EMBL" id="MCU6743489.1"/>
    </source>
</evidence>
<keyword evidence="7" id="KW-1185">Reference proteome</keyword>
<dbReference type="EMBL" id="JAOQKJ010000002">
    <property type="protein sequence ID" value="MCU6743489.1"/>
    <property type="molecule type" value="Genomic_DNA"/>
</dbReference>
<feature type="modified residue" description="N6-(pyridoxal phosphate)lysine" evidence="4">
    <location>
        <position position="39"/>
    </location>
</feature>
<dbReference type="InterPro" id="IPR001608">
    <property type="entry name" value="Ala_racemase_N"/>
</dbReference>
<accession>A0ABT2SZQ9</accession>
<dbReference type="InterPro" id="IPR009006">
    <property type="entry name" value="Ala_racemase/Decarboxylase_C"/>
</dbReference>
<dbReference type="InterPro" id="IPR000821">
    <property type="entry name" value="Ala_racemase"/>
</dbReference>
<protein>
    <recommendedName>
        <fullName evidence="4">Alanine racemase</fullName>
        <ecNumber evidence="4">5.1.1.1</ecNumber>
    </recommendedName>
</protein>
<dbReference type="EC" id="5.1.1.1" evidence="4"/>
<dbReference type="HAMAP" id="MF_01201">
    <property type="entry name" value="Ala_racemase"/>
    <property type="match status" value="1"/>
</dbReference>
<dbReference type="PANTHER" id="PTHR30511">
    <property type="entry name" value="ALANINE RACEMASE"/>
    <property type="match status" value="1"/>
</dbReference>
<dbReference type="CDD" id="cd00430">
    <property type="entry name" value="PLPDE_III_AR"/>
    <property type="match status" value="1"/>
</dbReference>
<feature type="active site" description="Proton acceptor; specific for D-alanine" evidence="4">
    <location>
        <position position="39"/>
    </location>
</feature>
<sequence>MKEEYQRVYAQIDLDALIRNVQHIKTNMKQGVKLICVIKTDAYGHGAVPVARELEQLEEVSGYAVATAEEALALRKAGVRKMILILGYTFPYSYKELIREDIRMAVFREDTLMQLAEAVRELEKEGIHKKAIVHVKVDTGMSRIGITPDERGLSFVQKLLAVREIEAEGILTHFARADEENKAFTEKQFESFSSFIRLIEKETGHIFAIRHCDNSAGIIELPQDDLDAGRAGIILYGLWPSDVVSREIVELTPVLSLHSSIIYIKEIEKGTPVSYGGTFVADHTMKIATIPVGYGDGYPRGLSGKGEVLIHGKRVRILGRICMDQFMADVSDIEDVKMGDEVILIGRDAGEEITMEELGRLSGRFNYELACCLSKRVPRVYTKEGEVRYIQDNYQDI</sequence>
<keyword evidence="2 4" id="KW-0663">Pyridoxal phosphate</keyword>
<evidence type="ECO:0000313" key="7">
    <source>
        <dbReference type="Proteomes" id="UP001652432"/>
    </source>
</evidence>
<dbReference type="Gene3D" id="3.20.20.10">
    <property type="entry name" value="Alanine racemase"/>
    <property type="match status" value="1"/>
</dbReference>
<comment type="caution">
    <text evidence="6">The sequence shown here is derived from an EMBL/GenBank/DDBJ whole genome shotgun (WGS) entry which is preliminary data.</text>
</comment>
<feature type="active site" description="Proton acceptor; specific for L-alanine" evidence="4">
    <location>
        <position position="275"/>
    </location>
</feature>
<comment type="cofactor">
    <cofactor evidence="1 4">
        <name>pyridoxal 5'-phosphate</name>
        <dbReference type="ChEBI" id="CHEBI:597326"/>
    </cofactor>
</comment>
<evidence type="ECO:0000256" key="3">
    <source>
        <dbReference type="ARBA" id="ARBA00023235"/>
    </source>
</evidence>
<evidence type="ECO:0000256" key="1">
    <source>
        <dbReference type="ARBA" id="ARBA00001933"/>
    </source>
</evidence>
<dbReference type="RefSeq" id="WP_262573238.1">
    <property type="nucleotide sequence ID" value="NZ_JAOQKJ010000002.1"/>
</dbReference>
<evidence type="ECO:0000259" key="5">
    <source>
        <dbReference type="SMART" id="SM01005"/>
    </source>
</evidence>
<gene>
    <name evidence="6" type="primary">alr</name>
    <name evidence="6" type="ORF">OCV77_03050</name>
</gene>
<feature type="binding site" evidence="4">
    <location>
        <position position="143"/>
    </location>
    <ligand>
        <name>substrate</name>
    </ligand>
</feature>
<evidence type="ECO:0000256" key="2">
    <source>
        <dbReference type="ARBA" id="ARBA00022898"/>
    </source>
</evidence>
<comment type="catalytic activity">
    <reaction evidence="4">
        <text>L-alanine = D-alanine</text>
        <dbReference type="Rhea" id="RHEA:20249"/>
        <dbReference type="ChEBI" id="CHEBI:57416"/>
        <dbReference type="ChEBI" id="CHEBI:57972"/>
        <dbReference type="EC" id="5.1.1.1"/>
    </reaction>
</comment>